<dbReference type="Proteomes" id="UP000005408">
    <property type="component" value="Unassembled WGS sequence"/>
</dbReference>
<dbReference type="EnsemblMetazoa" id="G29916.1">
    <property type="protein sequence ID" value="G29916.1:cds"/>
    <property type="gene ID" value="G29916"/>
</dbReference>
<name>A0A8W8LVB9_MAGGI</name>
<keyword evidence="1" id="KW-1133">Transmembrane helix</keyword>
<feature type="transmembrane region" description="Helical" evidence="1">
    <location>
        <begin position="39"/>
        <end position="62"/>
    </location>
</feature>
<evidence type="ECO:0000313" key="3">
    <source>
        <dbReference type="Proteomes" id="UP000005408"/>
    </source>
</evidence>
<accession>A0A8W8LVB9</accession>
<keyword evidence="3" id="KW-1185">Reference proteome</keyword>
<proteinExistence type="predicted"/>
<evidence type="ECO:0000256" key="1">
    <source>
        <dbReference type="SAM" id="Phobius"/>
    </source>
</evidence>
<protein>
    <submittedName>
        <fullName evidence="2">Uncharacterized protein</fullName>
    </submittedName>
</protein>
<reference evidence="2" key="1">
    <citation type="submission" date="2022-08" db="UniProtKB">
        <authorList>
            <consortium name="EnsemblMetazoa"/>
        </authorList>
    </citation>
    <scope>IDENTIFICATION</scope>
    <source>
        <strain evidence="2">05x7-T-G4-1.051#20</strain>
    </source>
</reference>
<keyword evidence="1" id="KW-0472">Membrane</keyword>
<evidence type="ECO:0000313" key="2">
    <source>
        <dbReference type="EnsemblMetazoa" id="G29916.1:cds"/>
    </source>
</evidence>
<dbReference type="AlphaFoldDB" id="A0A8W8LVB9"/>
<sequence length="138" mass="15297">MGCHIRRIISTSLIICYSILGNEPAYRSRRTTSYSMEPWMIAMIVVSCLSIIAVPVVIIICIKCGCCKVKQRILQSRIIQNGGQQMYPPPTLYGYSNPADNSGNPGNPFNYAGTHGFSQPMKNNYSSPMGTYNTDGKY</sequence>
<organism evidence="2 3">
    <name type="scientific">Magallana gigas</name>
    <name type="common">Pacific oyster</name>
    <name type="synonym">Crassostrea gigas</name>
    <dbReference type="NCBI Taxonomy" id="29159"/>
    <lineage>
        <taxon>Eukaryota</taxon>
        <taxon>Metazoa</taxon>
        <taxon>Spiralia</taxon>
        <taxon>Lophotrochozoa</taxon>
        <taxon>Mollusca</taxon>
        <taxon>Bivalvia</taxon>
        <taxon>Autobranchia</taxon>
        <taxon>Pteriomorphia</taxon>
        <taxon>Ostreida</taxon>
        <taxon>Ostreoidea</taxon>
        <taxon>Ostreidae</taxon>
        <taxon>Magallana</taxon>
    </lineage>
</organism>
<keyword evidence="1" id="KW-0812">Transmembrane</keyword>